<gene>
    <name evidence="1" type="ORF">NG895_24940</name>
</gene>
<sequence length="121" mass="13008">MAEVAGTVTYGGEPVTEGTIQFYPTQAGPMAVGRLADDGTFVLSTSEAGDGARVGEYIVVVVPPSDINRLQSELKPGQKRSSTFENIPASIRNQQTSTLMADVEAKQNSFTFDLKELESHR</sequence>
<evidence type="ECO:0008006" key="3">
    <source>
        <dbReference type="Google" id="ProtNLM"/>
    </source>
</evidence>
<accession>A0A9X2JJT6</accession>
<organism evidence="1 2">
    <name type="scientific">Aeoliella straminimaris</name>
    <dbReference type="NCBI Taxonomy" id="2954799"/>
    <lineage>
        <taxon>Bacteria</taxon>
        <taxon>Pseudomonadati</taxon>
        <taxon>Planctomycetota</taxon>
        <taxon>Planctomycetia</taxon>
        <taxon>Pirellulales</taxon>
        <taxon>Lacipirellulaceae</taxon>
        <taxon>Aeoliella</taxon>
    </lineage>
</organism>
<keyword evidence="2" id="KW-1185">Reference proteome</keyword>
<dbReference type="AlphaFoldDB" id="A0A9X2JJT6"/>
<comment type="caution">
    <text evidence="1">The sequence shown here is derived from an EMBL/GenBank/DDBJ whole genome shotgun (WGS) entry which is preliminary data.</text>
</comment>
<dbReference type="EMBL" id="JAMXLR010000089">
    <property type="protein sequence ID" value="MCO6047158.1"/>
    <property type="molecule type" value="Genomic_DNA"/>
</dbReference>
<dbReference type="Proteomes" id="UP001155241">
    <property type="component" value="Unassembled WGS sequence"/>
</dbReference>
<reference evidence="1" key="1">
    <citation type="submission" date="2022-06" db="EMBL/GenBank/DDBJ databases">
        <title>Aeoliella straminimaris, a novel planctomycete from sediments.</title>
        <authorList>
            <person name="Vitorino I.R."/>
            <person name="Lage O.M."/>
        </authorList>
    </citation>
    <scope>NUCLEOTIDE SEQUENCE</scope>
    <source>
        <strain evidence="1">ICT_H6.2</strain>
    </source>
</reference>
<name>A0A9X2JJT6_9BACT</name>
<dbReference type="RefSeq" id="WP_252855270.1">
    <property type="nucleotide sequence ID" value="NZ_JAMXLR010000089.1"/>
</dbReference>
<evidence type="ECO:0000313" key="1">
    <source>
        <dbReference type="EMBL" id="MCO6047158.1"/>
    </source>
</evidence>
<proteinExistence type="predicted"/>
<evidence type="ECO:0000313" key="2">
    <source>
        <dbReference type="Proteomes" id="UP001155241"/>
    </source>
</evidence>
<protein>
    <recommendedName>
        <fullName evidence="3">Carboxypeptidase regulatory-like domain-containing protein</fullName>
    </recommendedName>
</protein>